<evidence type="ECO:0000313" key="5">
    <source>
        <dbReference type="Proteomes" id="UP000297725"/>
    </source>
</evidence>
<protein>
    <recommendedName>
        <fullName evidence="6">Competence protein ComGF</fullName>
    </recommendedName>
</protein>
<keyword evidence="1" id="KW-0812">Transmembrane</keyword>
<keyword evidence="1" id="KW-0472">Membrane</keyword>
<dbReference type="Proteomes" id="UP000297725">
    <property type="component" value="Unassembled WGS sequence"/>
</dbReference>
<dbReference type="NCBIfam" id="NF041002">
    <property type="entry name" value="pilin_ComGF"/>
    <property type="match status" value="1"/>
</dbReference>
<proteinExistence type="predicted"/>
<evidence type="ECO:0000313" key="4">
    <source>
        <dbReference type="Proteomes" id="UP000296883"/>
    </source>
</evidence>
<evidence type="ECO:0000313" key="2">
    <source>
        <dbReference type="EMBL" id="QCA28097.1"/>
    </source>
</evidence>
<sequence>MRKNKFKGFTLIEGLYGLFVTAIVLSFFHPFIHYLSFYQEQHSNQAMMEWQTFTSQLERAVTEGTINTITPQTIEYNDASGTHYCVEHYQNMIRRTTSLSGHEPLLLNVSSWQVSQVNEQQLFITVSFLDGSVRSHYQTFNLSGEIENEI</sequence>
<organism evidence="3 5">
    <name type="scientific">Vagococcus xieshaowenii</name>
    <dbReference type="NCBI Taxonomy" id="2562451"/>
    <lineage>
        <taxon>Bacteria</taxon>
        <taxon>Bacillati</taxon>
        <taxon>Bacillota</taxon>
        <taxon>Bacilli</taxon>
        <taxon>Lactobacillales</taxon>
        <taxon>Enterococcaceae</taxon>
        <taxon>Vagococcus</taxon>
    </lineage>
</organism>
<name>A0AAJ5EEP0_9ENTE</name>
<dbReference type="InterPro" id="IPR016977">
    <property type="entry name" value="ComGF"/>
</dbReference>
<dbReference type="EMBL" id="SRHU01000027">
    <property type="protein sequence ID" value="TFZ40140.1"/>
    <property type="molecule type" value="Genomic_DNA"/>
</dbReference>
<keyword evidence="4" id="KW-1185">Reference proteome</keyword>
<dbReference type="Pfam" id="PF15980">
    <property type="entry name" value="ComGF"/>
    <property type="match status" value="1"/>
</dbReference>
<dbReference type="Proteomes" id="UP000296883">
    <property type="component" value="Chromosome"/>
</dbReference>
<feature type="transmembrane region" description="Helical" evidence="1">
    <location>
        <begin position="12"/>
        <end position="32"/>
    </location>
</feature>
<dbReference type="AlphaFoldDB" id="A0AAJ5EEP0"/>
<reference evidence="2 4" key="2">
    <citation type="journal article" date="2020" name="Int. J. Syst. Evol. Microbiol.">
        <title>Vagococcus xieshaowenii sp. nov., isolated from snow finch (Montifringilla taczanowskii) cloacal content.</title>
        <authorList>
            <person name="Ge Y."/>
            <person name="Yang J."/>
            <person name="Lai X.H."/>
            <person name="Zhang G."/>
            <person name="Jin D."/>
            <person name="Lu S."/>
            <person name="Wang B."/>
            <person name="Huang Y."/>
            <person name="Huang Y."/>
            <person name="Ren Z."/>
            <person name="Zhang X."/>
            <person name="Xu J."/>
        </authorList>
    </citation>
    <scope>NUCLEOTIDE SEQUENCE [LARGE SCALE GENOMIC DNA]</scope>
    <source>
        <strain evidence="2">Personal::cf-49</strain>
        <strain evidence="4">personal::cf-49</strain>
    </source>
</reference>
<evidence type="ECO:0008006" key="6">
    <source>
        <dbReference type="Google" id="ProtNLM"/>
    </source>
</evidence>
<gene>
    <name evidence="3" type="ORF">E4031_08085</name>
    <name evidence="2" type="ORF">E4Z98_01760</name>
</gene>
<keyword evidence="1" id="KW-1133">Transmembrane helix</keyword>
<accession>A0AAJ5EEP0</accession>
<evidence type="ECO:0000256" key="1">
    <source>
        <dbReference type="SAM" id="Phobius"/>
    </source>
</evidence>
<dbReference type="RefSeq" id="WP_135254952.1">
    <property type="nucleotide sequence ID" value="NZ_CP038865.1"/>
</dbReference>
<evidence type="ECO:0000313" key="3">
    <source>
        <dbReference type="EMBL" id="TFZ40140.1"/>
    </source>
</evidence>
<dbReference type="EMBL" id="CP038865">
    <property type="protein sequence ID" value="QCA28097.1"/>
    <property type="molecule type" value="Genomic_DNA"/>
</dbReference>
<reference evidence="3 5" key="1">
    <citation type="submission" date="2019-03" db="EMBL/GenBank/DDBJ databases">
        <title>Vagococcus sp. was isolated fron gut of Carduelis flavirostris.</title>
        <authorList>
            <person name="Ge Y."/>
        </authorList>
    </citation>
    <scope>NUCLEOTIDE SEQUENCE [LARGE SCALE GENOMIC DNA]</scope>
    <source>
        <strain evidence="3 5">CF-210</strain>
    </source>
</reference>